<comment type="caution">
    <text evidence="2">The sequence shown here is derived from an EMBL/GenBank/DDBJ whole genome shotgun (WGS) entry which is preliminary data.</text>
</comment>
<dbReference type="CDD" id="cd02219">
    <property type="entry name" value="cupin_YjlB-like"/>
    <property type="match status" value="1"/>
</dbReference>
<feature type="domain" description="Cupin type-2" evidence="1">
    <location>
        <begin position="57"/>
        <end position="103"/>
    </location>
</feature>
<dbReference type="PANTHER" id="PTHR36448">
    <property type="entry name" value="BLR7373 PROTEIN"/>
    <property type="match status" value="1"/>
</dbReference>
<dbReference type="Proteomes" id="UP001166585">
    <property type="component" value="Unassembled WGS sequence"/>
</dbReference>
<dbReference type="PIRSF" id="PIRSF019307">
    <property type="entry name" value="UCP019307"/>
    <property type="match status" value="1"/>
</dbReference>
<dbReference type="InterPro" id="IPR047121">
    <property type="entry name" value="YjiB-like"/>
</dbReference>
<dbReference type="InterPro" id="IPR014500">
    <property type="entry name" value="UCP019307_cupin"/>
</dbReference>
<protein>
    <submittedName>
        <fullName evidence="2">Cupin domain-containing protein</fullName>
    </submittedName>
</protein>
<proteinExistence type="predicted"/>
<dbReference type="EMBL" id="JAHCQH010000004">
    <property type="protein sequence ID" value="MBS9475572.1"/>
    <property type="molecule type" value="Genomic_DNA"/>
</dbReference>
<dbReference type="PANTHER" id="PTHR36448:SF2">
    <property type="entry name" value="CUPIN TYPE-1 DOMAIN-CONTAINING PROTEIN"/>
    <property type="match status" value="1"/>
</dbReference>
<dbReference type="InterPro" id="IPR013096">
    <property type="entry name" value="Cupin_2"/>
</dbReference>
<reference evidence="2" key="1">
    <citation type="submission" date="2021-05" db="EMBL/GenBank/DDBJ databases">
        <authorList>
            <person name="Sun Q."/>
            <person name="Inoue M."/>
        </authorList>
    </citation>
    <scope>NUCLEOTIDE SEQUENCE</scope>
    <source>
        <strain evidence="2">VKM B-3255</strain>
    </source>
</reference>
<evidence type="ECO:0000259" key="1">
    <source>
        <dbReference type="Pfam" id="PF07883"/>
    </source>
</evidence>
<evidence type="ECO:0000313" key="3">
    <source>
        <dbReference type="Proteomes" id="UP001166585"/>
    </source>
</evidence>
<dbReference type="SUPFAM" id="SSF51182">
    <property type="entry name" value="RmlC-like cupins"/>
    <property type="match status" value="1"/>
</dbReference>
<keyword evidence="3" id="KW-1185">Reference proteome</keyword>
<dbReference type="Pfam" id="PF07883">
    <property type="entry name" value="Cupin_2"/>
    <property type="match status" value="1"/>
</dbReference>
<organism evidence="2 3">
    <name type="scientific">Ancylobacter radicis</name>
    <dbReference type="NCBI Taxonomy" id="2836179"/>
    <lineage>
        <taxon>Bacteria</taxon>
        <taxon>Pseudomonadati</taxon>
        <taxon>Pseudomonadota</taxon>
        <taxon>Alphaproteobacteria</taxon>
        <taxon>Hyphomicrobiales</taxon>
        <taxon>Xanthobacteraceae</taxon>
        <taxon>Ancylobacter</taxon>
    </lineage>
</organism>
<gene>
    <name evidence="2" type="ORF">KIP89_00425</name>
</gene>
<name>A0ABS5R5A6_9HYPH</name>
<dbReference type="Gene3D" id="2.60.120.10">
    <property type="entry name" value="Jelly Rolls"/>
    <property type="match status" value="1"/>
</dbReference>
<evidence type="ECO:0000313" key="2">
    <source>
        <dbReference type="EMBL" id="MBS9475572.1"/>
    </source>
</evidence>
<sequence>MEPQTRLFPPSQGVPNNPALPVLIYRAALPADAGAIETHVNANGWECRWRNGIFDYHHFHSTAHEALMVASGRARVQIGGEDGDTIEIAAGDALVLPAGTGHRRLTASGDFLIVGAYPPGQDYQIERPEAADLPRAFAAIARVPLPSSDPVGGAAGPLTRLWKG</sequence>
<dbReference type="InterPro" id="IPR011051">
    <property type="entry name" value="RmlC_Cupin_sf"/>
</dbReference>
<dbReference type="InterPro" id="IPR014710">
    <property type="entry name" value="RmlC-like_jellyroll"/>
</dbReference>
<accession>A0ABS5R5A6</accession>